<dbReference type="GO" id="GO:0030170">
    <property type="term" value="F:pyridoxal phosphate binding"/>
    <property type="evidence" value="ECO:0007669"/>
    <property type="project" value="InterPro"/>
</dbReference>
<dbReference type="InterPro" id="IPR004839">
    <property type="entry name" value="Aminotransferase_I/II_large"/>
</dbReference>
<dbReference type="GO" id="GO:0047536">
    <property type="term" value="F:2-aminoadipate transaminase activity"/>
    <property type="evidence" value="ECO:0007669"/>
    <property type="project" value="TreeGrafter"/>
</dbReference>
<dbReference type="OrthoDB" id="7042322at2759"/>
<name>A0A6A6X7M7_9PLEO</name>
<dbReference type="PANTHER" id="PTHR42858:SF1">
    <property type="entry name" value="LD15494P"/>
    <property type="match status" value="1"/>
</dbReference>
<dbReference type="Pfam" id="PF00155">
    <property type="entry name" value="Aminotran_1_2"/>
    <property type="match status" value="1"/>
</dbReference>
<sequence length="480" mass="53222">MINLLRGWPSPRMLPSKFISEAAARTLANPKTFVPGLQYGDDLGYRPLRKEISSWLSNVYGRSHHVDNICITAGASLGLANILQSFTEPTVTCAIWVVAPCYFLACPIFEDAGFTGRLRTVPEGEEGIDLEWLKRGLESFKTKDDKTPTYKSPGYARKFYRHIIYTVPTCANPSGKSMPLHIREELVGIAREHNALVICDDVYDLIQWPILQNTPPPLPHSPMQGKYSYQVFPPIALPQQSILPRLCDIDARLGPSTYDLESGSHFGHAISNGSFSKLLGPGMRTGSTISGGSPCQLSAMIISDLMSCGDLVKHIDTCIRPALQRRHFLALTAVRRYLEPLGGDTFGGYFLWLTLPPDSPPAAELADWAIADQDVFIGPGNLFEVAGDTQATWSSGKVRICYAWENEDMVVEGIERFKKGGTKPGEMICPNTEQNKLMGATYSYHITYSINISEFPACTGDLEEESLKDYKVKLIFHVKY</sequence>
<accession>A0A6A6X7M7</accession>
<proteinExistence type="predicted"/>
<dbReference type="Gene3D" id="3.40.640.10">
    <property type="entry name" value="Type I PLP-dependent aspartate aminotransferase-like (Major domain)"/>
    <property type="match status" value="1"/>
</dbReference>
<dbReference type="CDD" id="cd00609">
    <property type="entry name" value="AAT_like"/>
    <property type="match status" value="1"/>
</dbReference>
<dbReference type="Proteomes" id="UP000799757">
    <property type="component" value="Unassembled WGS sequence"/>
</dbReference>
<dbReference type="SUPFAM" id="SSF53383">
    <property type="entry name" value="PLP-dependent transferases"/>
    <property type="match status" value="1"/>
</dbReference>
<dbReference type="InterPro" id="IPR015421">
    <property type="entry name" value="PyrdxlP-dep_Trfase_major"/>
</dbReference>
<evidence type="ECO:0000259" key="1">
    <source>
        <dbReference type="Pfam" id="PF00155"/>
    </source>
</evidence>
<keyword evidence="2" id="KW-0808">Transferase</keyword>
<dbReference type="InterPro" id="IPR015422">
    <property type="entry name" value="PyrdxlP-dep_Trfase_small"/>
</dbReference>
<dbReference type="EMBL" id="MU001985">
    <property type="protein sequence ID" value="KAF2792103.1"/>
    <property type="molecule type" value="Genomic_DNA"/>
</dbReference>
<evidence type="ECO:0000313" key="2">
    <source>
        <dbReference type="EMBL" id="KAF2792103.1"/>
    </source>
</evidence>
<keyword evidence="2" id="KW-0032">Aminotransferase</keyword>
<dbReference type="PANTHER" id="PTHR42858">
    <property type="entry name" value="AMINOTRANSFERASE"/>
    <property type="match status" value="1"/>
</dbReference>
<evidence type="ECO:0000313" key="3">
    <source>
        <dbReference type="Proteomes" id="UP000799757"/>
    </source>
</evidence>
<protein>
    <submittedName>
        <fullName evidence="2">Aminotransferase</fullName>
    </submittedName>
</protein>
<dbReference type="Gene3D" id="3.90.1150.10">
    <property type="entry name" value="Aspartate Aminotransferase, domain 1"/>
    <property type="match status" value="1"/>
</dbReference>
<feature type="domain" description="Aminotransferase class I/classII large" evidence="1">
    <location>
        <begin position="32"/>
        <end position="204"/>
    </location>
</feature>
<reference evidence="2" key="1">
    <citation type="journal article" date="2020" name="Stud. Mycol.">
        <title>101 Dothideomycetes genomes: a test case for predicting lifestyles and emergence of pathogens.</title>
        <authorList>
            <person name="Haridas S."/>
            <person name="Albert R."/>
            <person name="Binder M."/>
            <person name="Bloem J."/>
            <person name="Labutti K."/>
            <person name="Salamov A."/>
            <person name="Andreopoulos B."/>
            <person name="Baker S."/>
            <person name="Barry K."/>
            <person name="Bills G."/>
            <person name="Bluhm B."/>
            <person name="Cannon C."/>
            <person name="Castanera R."/>
            <person name="Culley D."/>
            <person name="Daum C."/>
            <person name="Ezra D."/>
            <person name="Gonzalez J."/>
            <person name="Henrissat B."/>
            <person name="Kuo A."/>
            <person name="Liang C."/>
            <person name="Lipzen A."/>
            <person name="Lutzoni F."/>
            <person name="Magnuson J."/>
            <person name="Mondo S."/>
            <person name="Nolan M."/>
            <person name="Ohm R."/>
            <person name="Pangilinan J."/>
            <person name="Park H.-J."/>
            <person name="Ramirez L."/>
            <person name="Alfaro M."/>
            <person name="Sun H."/>
            <person name="Tritt A."/>
            <person name="Yoshinaga Y."/>
            <person name="Zwiers L.-H."/>
            <person name="Turgeon B."/>
            <person name="Goodwin S."/>
            <person name="Spatafora J."/>
            <person name="Crous P."/>
            <person name="Grigoriev I."/>
        </authorList>
    </citation>
    <scope>NUCLEOTIDE SEQUENCE</scope>
    <source>
        <strain evidence="2">CBS 109.77</strain>
    </source>
</reference>
<gene>
    <name evidence="2" type="ORF">K505DRAFT_350845</name>
</gene>
<dbReference type="InterPro" id="IPR015424">
    <property type="entry name" value="PyrdxlP-dep_Trfase"/>
</dbReference>
<organism evidence="2 3">
    <name type="scientific">Melanomma pulvis-pyrius CBS 109.77</name>
    <dbReference type="NCBI Taxonomy" id="1314802"/>
    <lineage>
        <taxon>Eukaryota</taxon>
        <taxon>Fungi</taxon>
        <taxon>Dikarya</taxon>
        <taxon>Ascomycota</taxon>
        <taxon>Pezizomycotina</taxon>
        <taxon>Dothideomycetes</taxon>
        <taxon>Pleosporomycetidae</taxon>
        <taxon>Pleosporales</taxon>
        <taxon>Melanommataceae</taxon>
        <taxon>Melanomma</taxon>
    </lineage>
</organism>
<dbReference type="AlphaFoldDB" id="A0A6A6X7M7"/>
<keyword evidence="3" id="KW-1185">Reference proteome</keyword>